<dbReference type="InterPro" id="IPR001841">
    <property type="entry name" value="Znf_RING"/>
</dbReference>
<evidence type="ECO:0000256" key="11">
    <source>
        <dbReference type="ARBA" id="ARBA00022801"/>
    </source>
</evidence>
<evidence type="ECO:0000256" key="9">
    <source>
        <dbReference type="ARBA" id="ARBA00022771"/>
    </source>
</evidence>
<dbReference type="SUPFAM" id="SSF57850">
    <property type="entry name" value="RING/U-box"/>
    <property type="match status" value="1"/>
</dbReference>
<evidence type="ECO:0000256" key="16">
    <source>
        <dbReference type="ARBA" id="ARBA00063126"/>
    </source>
</evidence>
<feature type="domain" description="RING-type" evidence="23">
    <location>
        <begin position="1834"/>
        <end position="1898"/>
    </location>
</feature>
<evidence type="ECO:0000313" key="26">
    <source>
        <dbReference type="Proteomes" id="UP000075230"/>
    </source>
</evidence>
<comment type="pathway">
    <text evidence="3">Protein modification; protein ubiquitination.</text>
</comment>
<evidence type="ECO:0000256" key="5">
    <source>
        <dbReference type="ARBA" id="ARBA00022679"/>
    </source>
</evidence>
<accession>A0A146F536</accession>
<feature type="compositionally biased region" description="Polar residues" evidence="21">
    <location>
        <begin position="845"/>
        <end position="855"/>
    </location>
</feature>
<comment type="subcellular location">
    <subcellularLocation>
        <location evidence="2">Endoplasmic reticulum membrane</location>
        <topology evidence="2">Multi-pass membrane protein</topology>
    </subcellularLocation>
</comment>
<evidence type="ECO:0000256" key="20">
    <source>
        <dbReference type="PROSITE-ProRule" id="PRU00175"/>
    </source>
</evidence>
<dbReference type="PANTHER" id="PTHR45738">
    <property type="entry name" value="POLYPHOSPHOINOSITIDE PHOSPHATASE"/>
    <property type="match status" value="1"/>
</dbReference>
<evidence type="ECO:0000256" key="2">
    <source>
        <dbReference type="ARBA" id="ARBA00004477"/>
    </source>
</evidence>
<feature type="region of interest" description="Disordered" evidence="21">
    <location>
        <begin position="814"/>
        <end position="867"/>
    </location>
</feature>
<feature type="transmembrane region" description="Helical" evidence="22">
    <location>
        <begin position="1678"/>
        <end position="1696"/>
    </location>
</feature>
<evidence type="ECO:0000256" key="21">
    <source>
        <dbReference type="SAM" id="MobiDB-lite"/>
    </source>
</evidence>
<dbReference type="InterPro" id="IPR043573">
    <property type="entry name" value="Fig4-like"/>
</dbReference>
<feature type="domain" description="SAC" evidence="24">
    <location>
        <begin position="289"/>
        <end position="648"/>
    </location>
</feature>
<feature type="transmembrane region" description="Helical" evidence="22">
    <location>
        <begin position="1654"/>
        <end position="1672"/>
    </location>
</feature>
<evidence type="ECO:0000256" key="3">
    <source>
        <dbReference type="ARBA" id="ARBA00004906"/>
    </source>
</evidence>
<dbReference type="PROSITE" id="PS50089">
    <property type="entry name" value="ZF_RING_2"/>
    <property type="match status" value="1"/>
</dbReference>
<reference evidence="25 26" key="1">
    <citation type="journal article" date="2016" name="DNA Res.">
        <title>Genome sequence of Aspergillus luchuensis NBRC 4314.</title>
        <authorList>
            <person name="Yamada O."/>
            <person name="Machida M."/>
            <person name="Hosoyama A."/>
            <person name="Goto M."/>
            <person name="Takahashi T."/>
            <person name="Futagami T."/>
            <person name="Yamagata Y."/>
            <person name="Takeuchi M."/>
            <person name="Kobayashi T."/>
            <person name="Koike H."/>
            <person name="Abe K."/>
            <person name="Asai K."/>
            <person name="Arita M."/>
            <person name="Fujita N."/>
            <person name="Fukuda K."/>
            <person name="Higa K."/>
            <person name="Horikawa H."/>
            <person name="Ishikawa T."/>
            <person name="Jinno K."/>
            <person name="Kato Y."/>
            <person name="Kirimura K."/>
            <person name="Mizutani O."/>
            <person name="Nakasone K."/>
            <person name="Sano M."/>
            <person name="Shiraishi Y."/>
            <person name="Tsukahara M."/>
            <person name="Gomi K."/>
        </authorList>
    </citation>
    <scope>NUCLEOTIDE SEQUENCE [LARGE SCALE GENOMIC DNA]</scope>
    <source>
        <strain evidence="25 26">RIB 2604</strain>
    </source>
</reference>
<dbReference type="VEuPathDB" id="FungiDB:ASPFODRAFT_49882"/>
<proteinExistence type="predicted"/>
<dbReference type="GO" id="GO:0051603">
    <property type="term" value="P:proteolysis involved in protein catabolic process"/>
    <property type="evidence" value="ECO:0007669"/>
    <property type="project" value="UniProtKB-ARBA"/>
</dbReference>
<comment type="catalytic activity">
    <reaction evidence="1">
        <text>S-ubiquitinyl-[E2 ubiquitin-conjugating enzyme]-L-cysteine + [acceptor protein]-L-lysine = [E2 ubiquitin-conjugating enzyme]-L-cysteine + N(6)-ubiquitinyl-[acceptor protein]-L-lysine.</text>
        <dbReference type="EC" id="2.3.2.27"/>
    </reaction>
</comment>
<sequence>MESLDEVSLSREVAEDKSLGPLDDQSSRAVSLIDTSSPNSTSDLHLPYADASFTSGSSTKFPEEQPDSAPRSFIDHEDGLRSPRAASPFTPLHYASPAVPALSEDGVEAGDEEPQVATSFERDSTPTSAQKQRSAFFDTGGEEGINRMHKFSLYETATRFYMVGMDLSDTRFRILKIDRTSESGDLSISEDDIVYSKREMSQLLDTIDDGNKRSGGLKLKCSAWALLGFIRFTDAYYMLLVTKRSQVAMLGGHYVYQIDGTELISLTTSSSSRLRPEKNPEEARYIAILNNLDLTRSFYFSYSYDITHTLQHNICRERTANQDGHPKHLQQDYNTMFIWNHHLLGPALETLKNPWEWCLPIIHGYVEQAKMSVYGRLVYITIIARRSRFFAGARFLKRGANDLGYVANDVETEQIVSEMTATSFHSPGPNLYANPLYTSYVQHRGSIPLYWTQENSGVSPKPDIELNLVDPFYSAAALHFDNLFERYGAPVYVLNLIKSRERTPRESKLLKEYTNAIQYLNQFLPEDKKIIYQPWDMSRAAKSRDQDVIGTLEHIAGEIVPKTGFFKNGYDAESGLRLQNGIARTNCIDCLDRTNAAQFVIGKRALGYQLHALGIIDGTTVEYDTDAVNLFTDMWHDHGDTIAIQYGGSHLVNTMATYRKINQWSSHSRDMVESFKRYYNNSFLDAQRQEAYNLFLGNYIFSQGQPMLWDLSTDYYLHHADPRSWSNKRRPNYICWYTPENLKEKEVPPPPRPPKEPLSHYDDYWLEYYRPLAVSSFSKIFSYKMNSTLRYLPFRPGSGAPYDISPFVPRIPHDQINRERHPPRSVKIQEPLKTSIDPAGRPQLGSATSQSSYNWIHQPPSADKLPPSAGIMKSTSFGLPHSFSSMHSSQESTVTTPSKTQIAQWTLGQLVTDSLNPSVTAAEGEEYERYINHPLKVPLVVTSEDELTATSIREHESSLDLLEYANKCNVEEATLEANAEENLADYAEFLNVSEGGLTVVAEDYEKKRYKRYRQWLRGKSLFKQRVDITRSSPSNSLVPANLCLDPCVIDPSDCPVAPPGRCITCYSDSDVVLLLLVPRALTTVEDLARAARLCAAHQKLGLQEQPSSIRCPRFVATYGSPRSQSHSPLVSQDEEHQRELVRERNALHMLNESKYGDFDPGTDRWLPFSGVRKNDSYAWDLLPDVQDRARFQLRSTMAEAGLRPPKALAVPDAFSGLNLTQLLLPVYRNATGKLRGEWVRHKQNKQHALLNTTAIALENEYFTHEFSHNVTGDSGTFYLDLREGGGEEVQLPEGQVREIRATLAVESGDFWGNTWYLSLYGVHFPETGAIILTTTSEKFGGVFALPHLMMSPDAYNLTHQLLVKSLSDTISEKQNRPPTLFPWSSLVGTEQVEYPAPKCEHIVYLQLHPVAIHGYLTDKTIIEQIEQELRYPMGAPIPSPPPLVMSAVVFSPDCGYILETKGAPDFPPTEALYLSGPKMEEFGKFSARIIFMISAFSVGQIALLLRQIKEASTPSTRSRISFYTIALMAFGDSFVLVFMLLELYPAVSFLVMTTASFLTFLSVSYIGMKFMMEIWAVQAPERREQERRPNPTTRSGNLPLPATTTRVTDTGATPIILTPDQDPPSEENEPPANRGATPTAQDTRGDVGAMYARFYFILFVLLIISVWSFIWPNRMGAIYARTLGFIYLSFWVPQIYRNVMRNCRKALRWEFVVGQSFLRLFPFIYFLTARGNVLFIRPDSTTALALAGWVWVQVWVLASQDILGPRFFVPSGWAPPAYDYHPVLRDSSGSGDDLESGGVLPIGALRADEREYSMEAKDEDKQRAKDKKKAVFDCAICMQEIEVPVLAAPGGAGSSSMTDGATSLLSRRTYMVTPCRHIFHSTCLESWMRLRLQCPICRESIPPV</sequence>
<feature type="compositionally biased region" description="Polar residues" evidence="21">
    <location>
        <begin position="27"/>
        <end position="43"/>
    </location>
</feature>
<dbReference type="PANTHER" id="PTHR45738:SF5">
    <property type="entry name" value="POLYPHOSPHOINOSITIDE PHOSPHATASE"/>
    <property type="match status" value="1"/>
</dbReference>
<organism evidence="25 26">
    <name type="scientific">Aspergillus kawachii</name>
    <name type="common">White koji mold</name>
    <name type="synonym">Aspergillus awamori var. kawachi</name>
    <dbReference type="NCBI Taxonomy" id="1069201"/>
    <lineage>
        <taxon>Eukaryota</taxon>
        <taxon>Fungi</taxon>
        <taxon>Dikarya</taxon>
        <taxon>Ascomycota</taxon>
        <taxon>Pezizomycotina</taxon>
        <taxon>Eurotiomycetes</taxon>
        <taxon>Eurotiomycetidae</taxon>
        <taxon>Eurotiales</taxon>
        <taxon>Aspergillaceae</taxon>
        <taxon>Aspergillus</taxon>
        <taxon>Aspergillus subgen. Circumdati</taxon>
    </lineage>
</organism>
<evidence type="ECO:0000256" key="17">
    <source>
        <dbReference type="ARBA" id="ARBA00071072"/>
    </source>
</evidence>
<evidence type="ECO:0000256" key="18">
    <source>
        <dbReference type="ARBA" id="ARBA00077885"/>
    </source>
</evidence>
<dbReference type="Pfam" id="PF02383">
    <property type="entry name" value="Syja_N"/>
    <property type="match status" value="1"/>
</dbReference>
<evidence type="ECO:0000313" key="25">
    <source>
        <dbReference type="EMBL" id="GAT20791.1"/>
    </source>
</evidence>
<comment type="function">
    <text evidence="15">Catalytic component of the DSC E3 ubiquitin ligase complex which is required for the srbA transcriptional activator proteolytic cleavage to release the soluble transcription factor from the membrane in low oxygen or sterol conditions. Required for growth during hypoxia and triazole drug susceptibility, as well as for virulence in a murine model of invasive pulmonary aspergillosis (IPA).</text>
</comment>
<evidence type="ECO:0000256" key="7">
    <source>
        <dbReference type="ARBA" id="ARBA00022723"/>
    </source>
</evidence>
<evidence type="ECO:0000256" key="19">
    <source>
        <dbReference type="ARBA" id="ARBA00082128"/>
    </source>
</evidence>
<dbReference type="SMART" id="SM00184">
    <property type="entry name" value="RING"/>
    <property type="match status" value="1"/>
</dbReference>
<keyword evidence="10" id="KW-0833">Ubl conjugation pathway</keyword>
<keyword evidence="7" id="KW-0479">Metal-binding</keyword>
<keyword evidence="12" id="KW-0862">Zinc</keyword>
<keyword evidence="11" id="KW-0378">Hydrolase</keyword>
<evidence type="ECO:0000259" key="24">
    <source>
        <dbReference type="PROSITE" id="PS50275"/>
    </source>
</evidence>
<keyword evidence="5" id="KW-0808">Transferase</keyword>
<dbReference type="PROSITE" id="PS50275">
    <property type="entry name" value="SAC"/>
    <property type="match status" value="1"/>
</dbReference>
<evidence type="ECO:0000256" key="15">
    <source>
        <dbReference type="ARBA" id="ARBA00056116"/>
    </source>
</evidence>
<protein>
    <recommendedName>
        <fullName evidence="17">DSC E3 ubiquitin ligase complex subunit A</fullName>
        <ecNumber evidence="4">2.3.2.27</ecNumber>
    </recommendedName>
    <alternativeName>
        <fullName evidence="18">Defective for SREBP cleavage protein A</fullName>
    </alternativeName>
    <alternativeName>
        <fullName evidence="19">RING-type E3 ubiquitin transferase dscA</fullName>
    </alternativeName>
</protein>
<keyword evidence="13 22" id="KW-1133">Transmembrane helix</keyword>
<keyword evidence="14 22" id="KW-0472">Membrane</keyword>
<gene>
    <name evidence="25" type="ORF">RIB2604_00802660</name>
</gene>
<evidence type="ECO:0000256" key="12">
    <source>
        <dbReference type="ARBA" id="ARBA00022833"/>
    </source>
</evidence>
<feature type="compositionally biased region" description="Basic and acidic residues" evidence="21">
    <location>
        <begin position="8"/>
        <end position="18"/>
    </location>
</feature>
<dbReference type="GO" id="GO:0008270">
    <property type="term" value="F:zinc ion binding"/>
    <property type="evidence" value="ECO:0007669"/>
    <property type="project" value="UniProtKB-KW"/>
</dbReference>
<feature type="transmembrane region" description="Helical" evidence="22">
    <location>
        <begin position="1489"/>
        <end position="1508"/>
    </location>
</feature>
<keyword evidence="6 22" id="KW-0812">Transmembrane</keyword>
<feature type="transmembrane region" description="Helical" evidence="22">
    <location>
        <begin position="1717"/>
        <end position="1736"/>
    </location>
</feature>
<dbReference type="Proteomes" id="UP000075230">
    <property type="component" value="Unassembled WGS sequence"/>
</dbReference>
<dbReference type="Gene3D" id="3.30.40.10">
    <property type="entry name" value="Zinc/RING finger domain, C3HC4 (zinc finger)"/>
    <property type="match status" value="1"/>
</dbReference>
<evidence type="ECO:0000256" key="22">
    <source>
        <dbReference type="SAM" id="Phobius"/>
    </source>
</evidence>
<keyword evidence="8" id="KW-0732">Signal</keyword>
<feature type="compositionally biased region" description="Low complexity" evidence="21">
    <location>
        <begin position="1603"/>
        <end position="1613"/>
    </location>
</feature>
<dbReference type="InterPro" id="IPR021319">
    <property type="entry name" value="DUF2921"/>
</dbReference>
<feature type="transmembrane region" description="Helical" evidence="22">
    <location>
        <begin position="1547"/>
        <end position="1568"/>
    </location>
</feature>
<evidence type="ECO:0000256" key="13">
    <source>
        <dbReference type="ARBA" id="ARBA00022989"/>
    </source>
</evidence>
<dbReference type="GO" id="GO:0005789">
    <property type="term" value="C:endoplasmic reticulum membrane"/>
    <property type="evidence" value="ECO:0007669"/>
    <property type="project" value="UniProtKB-SubCell"/>
</dbReference>
<dbReference type="UniPathway" id="UPA00143"/>
<dbReference type="VEuPathDB" id="FungiDB:ASPFODRAFT_49881"/>
<dbReference type="EC" id="2.3.2.27" evidence="4"/>
<feature type="compositionally biased region" description="Acidic residues" evidence="21">
    <location>
        <begin position="105"/>
        <end position="114"/>
    </location>
</feature>
<keyword evidence="9 20" id="KW-0863">Zinc-finger</keyword>
<dbReference type="Pfam" id="PF13639">
    <property type="entry name" value="zf-RING_2"/>
    <property type="match status" value="1"/>
</dbReference>
<feature type="transmembrane region" description="Helical" evidence="22">
    <location>
        <begin position="1520"/>
        <end position="1541"/>
    </location>
</feature>
<dbReference type="InterPro" id="IPR002013">
    <property type="entry name" value="SAC_dom"/>
</dbReference>
<dbReference type="GO" id="GO:0046856">
    <property type="term" value="P:phosphatidylinositol dephosphorylation"/>
    <property type="evidence" value="ECO:0007669"/>
    <property type="project" value="InterPro"/>
</dbReference>
<comment type="caution">
    <text evidence="25">The sequence shown here is derived from an EMBL/GenBank/DDBJ whole genome shotgun (WGS) entry which is preliminary data.</text>
</comment>
<dbReference type="GO" id="GO:0043813">
    <property type="term" value="F:phosphatidylinositol-3,5-bisphosphate 5-phosphatase activity"/>
    <property type="evidence" value="ECO:0007669"/>
    <property type="project" value="InterPro"/>
</dbReference>
<evidence type="ECO:0000256" key="10">
    <source>
        <dbReference type="ARBA" id="ARBA00022786"/>
    </source>
</evidence>
<comment type="subunit">
    <text evidence="16">Component of the DSC E3 ubiquitin ligase complex composed of dscA, dscB, dscC and dscD.</text>
</comment>
<evidence type="ECO:0000256" key="6">
    <source>
        <dbReference type="ARBA" id="ARBA00022692"/>
    </source>
</evidence>
<name>A0A146F536_ASPKA</name>
<feature type="region of interest" description="Disordered" evidence="21">
    <location>
        <begin position="1581"/>
        <end position="1641"/>
    </location>
</feature>
<dbReference type="FunFam" id="3.30.40.10:FF:000626">
    <property type="entry name" value="Transmembrane ubiquitin ligase 1"/>
    <property type="match status" value="1"/>
</dbReference>
<dbReference type="InterPro" id="IPR013083">
    <property type="entry name" value="Znf_RING/FYVE/PHD"/>
</dbReference>
<dbReference type="GO" id="GO:0016567">
    <property type="term" value="P:protein ubiquitination"/>
    <property type="evidence" value="ECO:0007669"/>
    <property type="project" value="UniProtKB-UniPathway"/>
</dbReference>
<evidence type="ECO:0000256" key="14">
    <source>
        <dbReference type="ARBA" id="ARBA00023136"/>
    </source>
</evidence>
<dbReference type="GO" id="GO:0061630">
    <property type="term" value="F:ubiquitin protein ligase activity"/>
    <property type="evidence" value="ECO:0007669"/>
    <property type="project" value="UniProtKB-EC"/>
</dbReference>
<evidence type="ECO:0000256" key="8">
    <source>
        <dbReference type="ARBA" id="ARBA00022729"/>
    </source>
</evidence>
<dbReference type="Pfam" id="PF11145">
    <property type="entry name" value="DUF2921"/>
    <property type="match status" value="2"/>
</dbReference>
<feature type="region of interest" description="Disordered" evidence="21">
    <location>
        <begin position="1"/>
        <end position="132"/>
    </location>
</feature>
<evidence type="ECO:0000256" key="4">
    <source>
        <dbReference type="ARBA" id="ARBA00012483"/>
    </source>
</evidence>
<reference evidence="26" key="2">
    <citation type="submission" date="2016-02" db="EMBL/GenBank/DDBJ databases">
        <title>Genome sequencing of Aspergillus luchuensis NBRC 4314.</title>
        <authorList>
            <person name="Yamada O."/>
        </authorList>
    </citation>
    <scope>NUCLEOTIDE SEQUENCE [LARGE SCALE GENOMIC DNA]</scope>
    <source>
        <strain evidence="26">RIB 2604</strain>
    </source>
</reference>
<evidence type="ECO:0000259" key="23">
    <source>
        <dbReference type="PROSITE" id="PS50089"/>
    </source>
</evidence>
<evidence type="ECO:0000256" key="1">
    <source>
        <dbReference type="ARBA" id="ARBA00000900"/>
    </source>
</evidence>
<dbReference type="EMBL" id="BCWF01000008">
    <property type="protein sequence ID" value="GAT20791.1"/>
    <property type="molecule type" value="Genomic_DNA"/>
</dbReference>